<keyword evidence="6" id="KW-1185">Reference proteome</keyword>
<dbReference type="Proteomes" id="UP000271380">
    <property type="component" value="Chromosome"/>
</dbReference>
<dbReference type="HOGENOM" id="CLU_090594_0_0_11"/>
<dbReference type="KEGG" id="cku:UL82_03075"/>
<evidence type="ECO:0000256" key="3">
    <source>
        <dbReference type="ARBA" id="ARBA00048707"/>
    </source>
</evidence>
<dbReference type="InterPro" id="IPR023476">
    <property type="entry name" value="Pep_tRNA_hydro_II_dom_sf"/>
</dbReference>
<reference evidence="5 7" key="2">
    <citation type="submission" date="2018-12" db="EMBL/GenBank/DDBJ databases">
        <authorList>
            <consortium name="Pathogen Informatics"/>
        </authorList>
    </citation>
    <scope>NUCLEOTIDE SEQUENCE [LARGE SCALE GENOMIC DNA]</scope>
    <source>
        <strain evidence="5 7">NCTC949</strain>
    </source>
</reference>
<protein>
    <recommendedName>
        <fullName evidence="1">peptidyl-tRNA hydrolase</fullName>
        <ecNumber evidence="1">3.1.1.29</ecNumber>
    </recommendedName>
</protein>
<dbReference type="Gene3D" id="3.40.1490.10">
    <property type="entry name" value="Bit1"/>
    <property type="match status" value="1"/>
</dbReference>
<evidence type="ECO:0000313" key="7">
    <source>
        <dbReference type="Proteomes" id="UP000271380"/>
    </source>
</evidence>
<dbReference type="EMBL" id="CP011312">
    <property type="protein sequence ID" value="AKE40830.1"/>
    <property type="molecule type" value="Genomic_DNA"/>
</dbReference>
<evidence type="ECO:0000256" key="2">
    <source>
        <dbReference type="ARBA" id="ARBA00022801"/>
    </source>
</evidence>
<evidence type="ECO:0000256" key="1">
    <source>
        <dbReference type="ARBA" id="ARBA00013260"/>
    </source>
</evidence>
<organism evidence="4 6">
    <name type="scientific">Corynebacterium kutscheri</name>
    <dbReference type="NCBI Taxonomy" id="35755"/>
    <lineage>
        <taxon>Bacteria</taxon>
        <taxon>Bacillati</taxon>
        <taxon>Actinomycetota</taxon>
        <taxon>Actinomycetes</taxon>
        <taxon>Mycobacteriales</taxon>
        <taxon>Corynebacteriaceae</taxon>
        <taxon>Corynebacterium</taxon>
    </lineage>
</organism>
<keyword evidence="2 5" id="KW-0378">Hydrolase</keyword>
<dbReference type="AlphaFoldDB" id="A0A0F6QZN9"/>
<evidence type="ECO:0000313" key="5">
    <source>
        <dbReference type="EMBL" id="VEH06542.1"/>
    </source>
</evidence>
<evidence type="ECO:0000313" key="6">
    <source>
        <dbReference type="Proteomes" id="UP000033457"/>
    </source>
</evidence>
<proteinExistence type="predicted"/>
<reference evidence="4 6" key="1">
    <citation type="journal article" date="2015" name="Genome Announc.">
        <title>Complete Genome Sequence of Corynebacterium kutscheri DSM 20755, a Corynebacterial Type Strain with Remarkably Low G+C Content of Chromosomal DNA.</title>
        <authorList>
            <person name="Ruckert C."/>
            <person name="Albersmeier A."/>
            <person name="Winkler A."/>
            <person name="Tauch A."/>
        </authorList>
    </citation>
    <scope>NUCLEOTIDE SEQUENCE [LARGE SCALE GENOMIC DNA]</scope>
    <source>
        <strain evidence="4 6">DSM 20755</strain>
    </source>
</reference>
<dbReference type="InterPro" id="IPR002833">
    <property type="entry name" value="PTH2"/>
</dbReference>
<dbReference type="SUPFAM" id="SSF102462">
    <property type="entry name" value="Peptidyl-tRNA hydrolase II"/>
    <property type="match status" value="1"/>
</dbReference>
<evidence type="ECO:0000313" key="4">
    <source>
        <dbReference type="EMBL" id="AKE40830.1"/>
    </source>
</evidence>
<dbReference type="RefSeq" id="WP_046438955.1">
    <property type="nucleotide sequence ID" value="NZ_CP011312.1"/>
</dbReference>
<comment type="catalytic activity">
    <reaction evidence="3">
        <text>an N-acyl-L-alpha-aminoacyl-tRNA + H2O = an N-acyl-L-amino acid + a tRNA + H(+)</text>
        <dbReference type="Rhea" id="RHEA:54448"/>
        <dbReference type="Rhea" id="RHEA-COMP:10123"/>
        <dbReference type="Rhea" id="RHEA-COMP:13883"/>
        <dbReference type="ChEBI" id="CHEBI:15377"/>
        <dbReference type="ChEBI" id="CHEBI:15378"/>
        <dbReference type="ChEBI" id="CHEBI:59874"/>
        <dbReference type="ChEBI" id="CHEBI:78442"/>
        <dbReference type="ChEBI" id="CHEBI:138191"/>
        <dbReference type="EC" id="3.1.1.29"/>
    </reaction>
</comment>
<accession>A0A0F6QZN9</accession>
<dbReference type="Pfam" id="PF01981">
    <property type="entry name" value="PTH2"/>
    <property type="match status" value="1"/>
</dbReference>
<dbReference type="OrthoDB" id="5184773at2"/>
<dbReference type="GO" id="GO:0004045">
    <property type="term" value="F:peptidyl-tRNA hydrolase activity"/>
    <property type="evidence" value="ECO:0007669"/>
    <property type="project" value="UniProtKB-EC"/>
</dbReference>
<gene>
    <name evidence="5" type="ORF">NCTC949_01178</name>
    <name evidence="4" type="ORF">UL82_03075</name>
</gene>
<sequence>MVANNTRDVADLAAIRCAYDRLVTACAQRSWENDPEDKAIPETIQAMQIAMHVPKNDPPASTDILAATAKAVLAVCLDPRAGTDSAYAQALDMWYRHRIRKVARRARNSAWDNVQPLSGVTATHNEAQARAFVPSAVHRIPAELKKLQIRGTDLALASIAPIDTSCPALIVDRGLGMTAGKTAAQVGHASMLLAAQMSWNDVYAWVQQDFFLNVYELDTADFHTYVQRTDAVVVRDAGFTEVAPNSATVCAIAYP</sequence>
<dbReference type="STRING" id="35755.UL82_03075"/>
<name>A0A0F6QZN9_9CORY</name>
<dbReference type="Proteomes" id="UP000033457">
    <property type="component" value="Chromosome"/>
</dbReference>
<dbReference type="EC" id="3.1.1.29" evidence="1"/>
<dbReference type="EMBL" id="LR134377">
    <property type="protein sequence ID" value="VEH06542.1"/>
    <property type="molecule type" value="Genomic_DNA"/>
</dbReference>